<dbReference type="Proteomes" id="UP000076532">
    <property type="component" value="Unassembled WGS sequence"/>
</dbReference>
<dbReference type="EMBL" id="KV417822">
    <property type="protein sequence ID" value="KZP05721.1"/>
    <property type="molecule type" value="Genomic_DNA"/>
</dbReference>
<evidence type="ECO:0000259" key="2">
    <source>
        <dbReference type="Pfam" id="PF22956"/>
    </source>
</evidence>
<keyword evidence="1" id="KW-0677">Repeat</keyword>
<gene>
    <name evidence="3" type="ORF">FIBSPDRAFT_343572</name>
</gene>
<dbReference type="InterPro" id="IPR055231">
    <property type="entry name" value="2AA_helical"/>
</dbReference>
<evidence type="ECO:0000256" key="1">
    <source>
        <dbReference type="ARBA" id="ARBA00022737"/>
    </source>
</evidence>
<dbReference type="AlphaFoldDB" id="A0A167W5M6"/>
<accession>A0A167W5M6</accession>
<keyword evidence="4" id="KW-1185">Reference proteome</keyword>
<organism evidence="3 4">
    <name type="scientific">Athelia psychrophila</name>
    <dbReference type="NCBI Taxonomy" id="1759441"/>
    <lineage>
        <taxon>Eukaryota</taxon>
        <taxon>Fungi</taxon>
        <taxon>Dikarya</taxon>
        <taxon>Basidiomycota</taxon>
        <taxon>Agaricomycotina</taxon>
        <taxon>Agaricomycetes</taxon>
        <taxon>Agaricomycetidae</taxon>
        <taxon>Atheliales</taxon>
        <taxon>Atheliaceae</taxon>
        <taxon>Athelia</taxon>
    </lineage>
</organism>
<reference evidence="3 4" key="1">
    <citation type="journal article" date="2016" name="Mol. Biol. Evol.">
        <title>Comparative Genomics of Early-Diverging Mushroom-Forming Fungi Provides Insights into the Origins of Lignocellulose Decay Capabilities.</title>
        <authorList>
            <person name="Nagy L.G."/>
            <person name="Riley R."/>
            <person name="Tritt A."/>
            <person name="Adam C."/>
            <person name="Daum C."/>
            <person name="Floudas D."/>
            <person name="Sun H."/>
            <person name="Yadav J.S."/>
            <person name="Pangilinan J."/>
            <person name="Larsson K.H."/>
            <person name="Matsuura K."/>
            <person name="Barry K."/>
            <person name="Labutti K."/>
            <person name="Kuo R."/>
            <person name="Ohm R.A."/>
            <person name="Bhattacharya S.S."/>
            <person name="Shirouzu T."/>
            <person name="Yoshinaga Y."/>
            <person name="Martin F.M."/>
            <person name="Grigoriev I.V."/>
            <person name="Hibbett D.S."/>
        </authorList>
    </citation>
    <scope>NUCLEOTIDE SEQUENCE [LARGE SCALE GENOMIC DNA]</scope>
    <source>
        <strain evidence="3 4">CBS 109695</strain>
    </source>
</reference>
<sequence length="167" mass="18846">MHRFRATLRRGSSVSGGNMIVSRRTLFRKPISRACERLRVGVSKSTMENGGDVAGKPMVDILPVEQRSQMLTPELKALRFECIPSTVGSLMMRIMRCTMTLAWQTCKLVSRAAFRASRGPVQRANITSLCIFLGRQQTSNVLRSHMITYLNERDYLAPAVCILREHC</sequence>
<feature type="domain" description="Phosphatase 2A Regulatory Subunit A helical" evidence="2">
    <location>
        <begin position="125"/>
        <end position="154"/>
    </location>
</feature>
<dbReference type="Pfam" id="PF22956">
    <property type="entry name" value="VPS15-like_hel"/>
    <property type="match status" value="1"/>
</dbReference>
<protein>
    <recommendedName>
        <fullName evidence="2">Phosphatase 2A Regulatory Subunit A helical domain-containing protein</fullName>
    </recommendedName>
</protein>
<dbReference type="OrthoDB" id="242910at2759"/>
<name>A0A167W5M6_9AGAM</name>
<evidence type="ECO:0000313" key="3">
    <source>
        <dbReference type="EMBL" id="KZP05721.1"/>
    </source>
</evidence>
<evidence type="ECO:0000313" key="4">
    <source>
        <dbReference type="Proteomes" id="UP000076532"/>
    </source>
</evidence>
<proteinExistence type="predicted"/>